<dbReference type="STRING" id="1291742.LOOC260_114290"/>
<accession>A0A0A1GVE5</accession>
<dbReference type="AlphaFoldDB" id="A0A0A1GVE5"/>
<sequence>MGRKAKISTNKDDRADQRRRTERLKKVASNSNKLQKTPPAKLQKEAKQAYRDLYPILNESGFIVQADLHTVILLCMQIQIYKQAYENITEHGIETEIWESKQDSSGKIIGKDFKGFKANPAVRMLSDATSKVQSLSDDLGLAPGARARLLETVEKNTDDESIDDMLNKDSDF</sequence>
<dbReference type="KEGG" id="lho:LOOC260_114290"/>
<name>A0A0A1GVE5_9LACO</name>
<evidence type="ECO:0000256" key="1">
    <source>
        <dbReference type="SAM" id="MobiDB-lite"/>
    </source>
</evidence>
<dbReference type="NCBIfam" id="TIGR01558">
    <property type="entry name" value="sm_term_P27"/>
    <property type="match status" value="1"/>
</dbReference>
<protein>
    <submittedName>
        <fullName evidence="2">Phage terminase small subunit</fullName>
    </submittedName>
</protein>
<reference evidence="2 3" key="1">
    <citation type="submission" date="2014-11" db="EMBL/GenBank/DDBJ databases">
        <title>Complete genome sequence and analysis of Lactobacillus hokkaidonensis LOOC260T.</title>
        <authorList>
            <person name="Tanizawa Y."/>
            <person name="Tohno M."/>
            <person name="Kaminuma E."/>
            <person name="Nakamura Y."/>
            <person name="Arita M."/>
        </authorList>
    </citation>
    <scope>NUCLEOTIDE SEQUENCE [LARGE SCALE GENOMIC DNA]</scope>
    <source>
        <strain evidence="2 3">LOOC260</strain>
    </source>
</reference>
<evidence type="ECO:0000313" key="2">
    <source>
        <dbReference type="EMBL" id="BAP85965.1"/>
    </source>
</evidence>
<dbReference type="RefSeq" id="WP_041093961.1">
    <property type="nucleotide sequence ID" value="NZ_AP014680.1"/>
</dbReference>
<dbReference type="InterPro" id="IPR006448">
    <property type="entry name" value="Phage_term_ssu_P27"/>
</dbReference>
<feature type="compositionally biased region" description="Basic and acidic residues" evidence="1">
    <location>
        <begin position="9"/>
        <end position="19"/>
    </location>
</feature>
<dbReference type="Proteomes" id="UP000031620">
    <property type="component" value="Chromosome"/>
</dbReference>
<dbReference type="EMBL" id="AP014680">
    <property type="protein sequence ID" value="BAP85965.1"/>
    <property type="molecule type" value="Genomic_DNA"/>
</dbReference>
<feature type="region of interest" description="Disordered" evidence="1">
    <location>
        <begin position="1"/>
        <end position="42"/>
    </location>
</feature>
<evidence type="ECO:0000313" key="3">
    <source>
        <dbReference type="Proteomes" id="UP000031620"/>
    </source>
</evidence>
<gene>
    <name evidence="2" type="ORF">LOOC260_114290</name>
</gene>
<dbReference type="Pfam" id="PF05119">
    <property type="entry name" value="Terminase_4"/>
    <property type="match status" value="1"/>
</dbReference>
<dbReference type="HOGENOM" id="CLU_111538_1_0_9"/>
<proteinExistence type="predicted"/>
<organism evidence="2 3">
    <name type="scientific">Paucilactobacillus hokkaidonensis JCM 18461</name>
    <dbReference type="NCBI Taxonomy" id="1291742"/>
    <lineage>
        <taxon>Bacteria</taxon>
        <taxon>Bacillati</taxon>
        <taxon>Bacillota</taxon>
        <taxon>Bacilli</taxon>
        <taxon>Lactobacillales</taxon>
        <taxon>Lactobacillaceae</taxon>
        <taxon>Paucilactobacillus</taxon>
    </lineage>
</organism>